<evidence type="ECO:0000313" key="8">
    <source>
        <dbReference type="Proteomes" id="UP000466831"/>
    </source>
</evidence>
<dbReference type="InterPro" id="IPR053876">
    <property type="entry name" value="Phage_int_M"/>
</dbReference>
<dbReference type="Pfam" id="PF22022">
    <property type="entry name" value="Phage_int_M"/>
    <property type="match status" value="1"/>
</dbReference>
<keyword evidence="2 4" id="KW-0238">DNA-binding</keyword>
<evidence type="ECO:0000256" key="4">
    <source>
        <dbReference type="PROSITE-ProRule" id="PRU01248"/>
    </source>
</evidence>
<dbReference type="SUPFAM" id="SSF56349">
    <property type="entry name" value="DNA breaking-rejoining enzymes"/>
    <property type="match status" value="1"/>
</dbReference>
<dbReference type="InterPro" id="IPR044068">
    <property type="entry name" value="CB"/>
</dbReference>
<evidence type="ECO:0000313" key="7">
    <source>
        <dbReference type="EMBL" id="BBY11004.1"/>
    </source>
</evidence>
<dbReference type="InterPro" id="IPR010998">
    <property type="entry name" value="Integrase_recombinase_N"/>
</dbReference>
<dbReference type="Gene3D" id="1.10.150.130">
    <property type="match status" value="1"/>
</dbReference>
<keyword evidence="8" id="KW-1185">Reference proteome</keyword>
<protein>
    <submittedName>
        <fullName evidence="7">Prophage phiRv2 integrase</fullName>
    </submittedName>
</protein>
<sequence>MTVARGSGRKDRASGTFGSVDKLATGYRARYYGPDGRRYKAPTLFLTKRDARSWLSLRQAEIVAKAWMPPGSDSEPKPKLTFTEYATQWLATRQVGGRPLKERTVEHYEKLLEEHITDTFGQLPIASITADDVRAWYAKTLTGKPTMRSHAYGLLRTIMATAASDGKIAANPCMIRGAGTAKRVHKVRPATVAEIGVIADEMPAQWSLMVLFAAWLAMRFGELTELRRKDIDLTDEVVRVRRAVVRTDDGFKVTTPKSDAGVRDVAIPPHLIPVIEAHLSKYVGAKPDALLFPAVGGGHLAPATLYRRFYTARAKAGRGDLRWHDLRHSGAVLAAATGATLAELMARLGHSTPAAAMRYQHAAQGRDREIAALLSKLAANG</sequence>
<dbReference type="EMBL" id="AP022584">
    <property type="protein sequence ID" value="BBY11004.1"/>
    <property type="molecule type" value="Genomic_DNA"/>
</dbReference>
<evidence type="ECO:0000256" key="1">
    <source>
        <dbReference type="ARBA" id="ARBA00008857"/>
    </source>
</evidence>
<evidence type="ECO:0000256" key="3">
    <source>
        <dbReference type="ARBA" id="ARBA00023172"/>
    </source>
</evidence>
<keyword evidence="3" id="KW-0233">DNA recombination</keyword>
<reference evidence="7 8" key="1">
    <citation type="journal article" date="2019" name="Emerg. Microbes Infect.">
        <title>Comprehensive subspecies identification of 175 nontuberculous mycobacteria species based on 7547 genomic profiles.</title>
        <authorList>
            <person name="Matsumoto Y."/>
            <person name="Kinjo T."/>
            <person name="Motooka D."/>
            <person name="Nabeya D."/>
            <person name="Jung N."/>
            <person name="Uechi K."/>
            <person name="Horii T."/>
            <person name="Iida T."/>
            <person name="Fujita J."/>
            <person name="Nakamura S."/>
        </authorList>
    </citation>
    <scope>NUCLEOTIDE SEQUENCE [LARGE SCALE GENOMIC DNA]</scope>
    <source>
        <strain evidence="7 8">JCM 17324</strain>
    </source>
</reference>
<evidence type="ECO:0000256" key="2">
    <source>
        <dbReference type="ARBA" id="ARBA00023125"/>
    </source>
</evidence>
<dbReference type="Pfam" id="PF26003">
    <property type="entry name" value="Integrase_N_phage"/>
    <property type="match status" value="1"/>
</dbReference>
<dbReference type="Proteomes" id="UP000466831">
    <property type="component" value="Chromosome"/>
</dbReference>
<gene>
    <name evidence="7" type="ORF">MMARJ_17440</name>
</gene>
<dbReference type="InterPro" id="IPR013762">
    <property type="entry name" value="Integrase-like_cat_sf"/>
</dbReference>
<evidence type="ECO:0000259" key="5">
    <source>
        <dbReference type="PROSITE" id="PS51898"/>
    </source>
</evidence>
<dbReference type="PROSITE" id="PS51898">
    <property type="entry name" value="TYR_RECOMBINASE"/>
    <property type="match status" value="1"/>
</dbReference>
<feature type="domain" description="Core-binding (CB)" evidence="6">
    <location>
        <begin position="80"/>
        <end position="163"/>
    </location>
</feature>
<dbReference type="Pfam" id="PF00589">
    <property type="entry name" value="Phage_integrase"/>
    <property type="match status" value="1"/>
</dbReference>
<dbReference type="PANTHER" id="PTHR30349">
    <property type="entry name" value="PHAGE INTEGRASE-RELATED"/>
    <property type="match status" value="1"/>
</dbReference>
<comment type="similarity">
    <text evidence="1">Belongs to the 'phage' integrase family.</text>
</comment>
<dbReference type="PANTHER" id="PTHR30349:SF64">
    <property type="entry name" value="PROPHAGE INTEGRASE INTD-RELATED"/>
    <property type="match status" value="1"/>
</dbReference>
<accession>A0ABN5ZRW1</accession>
<dbReference type="InterPro" id="IPR058717">
    <property type="entry name" value="Phage_L5_Integrase_N"/>
</dbReference>
<name>A0ABN5ZRW1_9MYCO</name>
<feature type="domain" description="Tyr recombinase" evidence="5">
    <location>
        <begin position="185"/>
        <end position="372"/>
    </location>
</feature>
<organism evidence="7 8">
    <name type="scientific">Mycobacterium marseillense</name>
    <dbReference type="NCBI Taxonomy" id="701042"/>
    <lineage>
        <taxon>Bacteria</taxon>
        <taxon>Bacillati</taxon>
        <taxon>Actinomycetota</taxon>
        <taxon>Actinomycetes</taxon>
        <taxon>Mycobacteriales</taxon>
        <taxon>Mycobacteriaceae</taxon>
        <taxon>Mycobacterium</taxon>
        <taxon>Mycobacterium avium complex (MAC)</taxon>
    </lineage>
</organism>
<evidence type="ECO:0000259" key="6">
    <source>
        <dbReference type="PROSITE" id="PS51900"/>
    </source>
</evidence>
<dbReference type="InterPro" id="IPR002104">
    <property type="entry name" value="Integrase_catalytic"/>
</dbReference>
<dbReference type="Gene3D" id="1.10.443.10">
    <property type="entry name" value="Intergrase catalytic core"/>
    <property type="match status" value="1"/>
</dbReference>
<dbReference type="PROSITE" id="PS51900">
    <property type="entry name" value="CB"/>
    <property type="match status" value="1"/>
</dbReference>
<dbReference type="InterPro" id="IPR050090">
    <property type="entry name" value="Tyrosine_recombinase_XerCD"/>
</dbReference>
<proteinExistence type="inferred from homology"/>
<dbReference type="InterPro" id="IPR011010">
    <property type="entry name" value="DNA_brk_join_enz"/>
</dbReference>